<reference evidence="2" key="2">
    <citation type="submission" date="2016-05" db="EMBL/GenBank/DDBJ databases">
        <authorList>
            <person name="Lavstsen T."/>
            <person name="Jespersen J.S."/>
        </authorList>
    </citation>
    <scope>NUCLEOTIDE SEQUENCE [LARGE SCALE GENOMIC DNA]</scope>
</reference>
<dbReference type="EMBL" id="FLQV01000091">
    <property type="protein sequence ID" value="SBS81075.1"/>
    <property type="molecule type" value="Genomic_DNA"/>
</dbReference>
<sequence length="216" mass="24325">MHSECWPSEETLPREKYPKQDEVEIYRCHKTYMGYLSLHFCVIHFGETIFLSVTDEKNELTDLQASYPIKYVTRNGERGMLKRVEGRQGGHMNISWSISTQKITSAGICYIPKISMNNLSPSILSSQLVFSPLHSQSDADNTVCMVGEPHSYGNDVARLLGSKNDASTEGVPGCACMKFKVPFYVSVNVDESDENLTNFIFASCLEMVKPLFKKKS</sequence>
<dbReference type="AlphaFoldDB" id="A0A1A8VN49"/>
<dbReference type="Proteomes" id="UP000078546">
    <property type="component" value="Unassembled WGS sequence"/>
</dbReference>
<evidence type="ECO:0000313" key="4">
    <source>
        <dbReference type="Proteomes" id="UP000078560"/>
    </source>
</evidence>
<evidence type="ECO:0000313" key="2">
    <source>
        <dbReference type="EMBL" id="SBS81075.1"/>
    </source>
</evidence>
<organism evidence="2 3">
    <name type="scientific">Plasmodium ovale curtisi</name>
    <dbReference type="NCBI Taxonomy" id="864141"/>
    <lineage>
        <taxon>Eukaryota</taxon>
        <taxon>Sar</taxon>
        <taxon>Alveolata</taxon>
        <taxon>Apicomplexa</taxon>
        <taxon>Aconoidasida</taxon>
        <taxon>Haemosporida</taxon>
        <taxon>Plasmodiidae</taxon>
        <taxon>Plasmodium</taxon>
        <taxon>Plasmodium (Plasmodium)</taxon>
    </lineage>
</organism>
<evidence type="ECO:0000313" key="1">
    <source>
        <dbReference type="EMBL" id="SBS80421.1"/>
    </source>
</evidence>
<protein>
    <submittedName>
        <fullName evidence="2">Uncharacterized protein</fullName>
    </submittedName>
</protein>
<evidence type="ECO:0000313" key="3">
    <source>
        <dbReference type="Proteomes" id="UP000078546"/>
    </source>
</evidence>
<gene>
    <name evidence="2" type="ORF">POVCU1_004530</name>
    <name evidence="1" type="ORF">POVCU2_0005340</name>
</gene>
<name>A0A1A8VN49_PLAOA</name>
<dbReference type="Proteomes" id="UP000078560">
    <property type="component" value="Unassembled WGS sequence"/>
</dbReference>
<dbReference type="EMBL" id="FLQU01000077">
    <property type="protein sequence ID" value="SBS80421.1"/>
    <property type="molecule type" value="Genomic_DNA"/>
</dbReference>
<proteinExistence type="predicted"/>
<accession>A0A1A8VN49</accession>
<reference evidence="3 4" key="1">
    <citation type="submission" date="2016-05" db="EMBL/GenBank/DDBJ databases">
        <authorList>
            <person name="Naeem Raeece"/>
        </authorList>
    </citation>
    <scope>NUCLEOTIDE SEQUENCE [LARGE SCALE GENOMIC DNA]</scope>
</reference>